<keyword evidence="3 7" id="KW-0479">Metal-binding</keyword>
<keyword evidence="9" id="KW-1185">Reference proteome</keyword>
<dbReference type="FunFam" id="3.40.30.10:FF:000015">
    <property type="entry name" value="NADH-quinone oxidoreductase subunit E"/>
    <property type="match status" value="1"/>
</dbReference>
<keyword evidence="2 7" id="KW-0001">2Fe-2S</keyword>
<dbReference type="GO" id="GO:0046872">
    <property type="term" value="F:metal ion binding"/>
    <property type="evidence" value="ECO:0007669"/>
    <property type="project" value="UniProtKB-KW"/>
</dbReference>
<dbReference type="EMBL" id="LT838272">
    <property type="protein sequence ID" value="SMB98924.1"/>
    <property type="molecule type" value="Genomic_DNA"/>
</dbReference>
<dbReference type="OrthoDB" id="9807941at2"/>
<sequence length="157" mass="17311">MQPCQCEEKWEQLEQIIDAHRGQPSALIEVLHQAQELIGYLPKQVQMAIADGLGVSLSEVYSVVSFYSHFTTKPKGKYQISVCKGTACYVKGSPEILERLEKELGIKPGDSTDDGRFSLEVVRCLGACGLGPVMMVNKRAHGLLKPDTAVEVLKSYK</sequence>
<evidence type="ECO:0000256" key="4">
    <source>
        <dbReference type="ARBA" id="ARBA00023004"/>
    </source>
</evidence>
<feature type="binding site" evidence="7">
    <location>
        <position position="124"/>
    </location>
    <ligand>
        <name>[2Fe-2S] cluster</name>
        <dbReference type="ChEBI" id="CHEBI:190135"/>
    </ligand>
</feature>
<dbReference type="PIRSF" id="PIRSF000216">
    <property type="entry name" value="NADH_DH_24kDa"/>
    <property type="match status" value="1"/>
</dbReference>
<dbReference type="RefSeq" id="WP_084666306.1">
    <property type="nucleotide sequence ID" value="NZ_LT838272.1"/>
</dbReference>
<dbReference type="PANTHER" id="PTHR43342:SF2">
    <property type="entry name" value="POTENTIAL NAD-REDUCING HYDROGENASE SUBUNIT"/>
    <property type="match status" value="1"/>
</dbReference>
<evidence type="ECO:0000256" key="2">
    <source>
        <dbReference type="ARBA" id="ARBA00022714"/>
    </source>
</evidence>
<dbReference type="Pfam" id="PF01257">
    <property type="entry name" value="2Fe-2S_thioredx"/>
    <property type="match status" value="1"/>
</dbReference>
<dbReference type="SUPFAM" id="SSF52833">
    <property type="entry name" value="Thioredoxin-like"/>
    <property type="match status" value="1"/>
</dbReference>
<dbReference type="GO" id="GO:0051537">
    <property type="term" value="F:2 iron, 2 sulfur cluster binding"/>
    <property type="evidence" value="ECO:0007669"/>
    <property type="project" value="UniProtKB-KW"/>
</dbReference>
<organism evidence="8 9">
    <name type="scientific">Thermanaeromonas toyohensis ToBE</name>
    <dbReference type="NCBI Taxonomy" id="698762"/>
    <lineage>
        <taxon>Bacteria</taxon>
        <taxon>Bacillati</taxon>
        <taxon>Bacillota</taxon>
        <taxon>Clostridia</taxon>
        <taxon>Neomoorellales</taxon>
        <taxon>Neomoorellaceae</taxon>
        <taxon>Thermanaeromonas</taxon>
    </lineage>
</organism>
<dbReference type="PANTHER" id="PTHR43342">
    <property type="entry name" value="NADH-QUINONE OXIDOREDUCTASE, E SUBUNIT"/>
    <property type="match status" value="1"/>
</dbReference>
<name>A0A1W1W1E7_9FIRM</name>
<protein>
    <submittedName>
        <fullName evidence="8">NADP-reducing hydrogenase subunit HndA</fullName>
    </submittedName>
</protein>
<dbReference type="CDD" id="cd03064">
    <property type="entry name" value="TRX_Fd_NuoE"/>
    <property type="match status" value="1"/>
</dbReference>
<dbReference type="AlphaFoldDB" id="A0A1W1W1E7"/>
<evidence type="ECO:0000313" key="8">
    <source>
        <dbReference type="EMBL" id="SMB98924.1"/>
    </source>
</evidence>
<dbReference type="InterPro" id="IPR042128">
    <property type="entry name" value="NuoE_dom"/>
</dbReference>
<dbReference type="GO" id="GO:0016491">
    <property type="term" value="F:oxidoreductase activity"/>
    <property type="evidence" value="ECO:0007669"/>
    <property type="project" value="InterPro"/>
</dbReference>
<dbReference type="InterPro" id="IPR036249">
    <property type="entry name" value="Thioredoxin-like_sf"/>
</dbReference>
<evidence type="ECO:0000256" key="5">
    <source>
        <dbReference type="ARBA" id="ARBA00023014"/>
    </source>
</evidence>
<dbReference type="PROSITE" id="PS01099">
    <property type="entry name" value="COMPLEX1_24K"/>
    <property type="match status" value="1"/>
</dbReference>
<dbReference type="Gene3D" id="1.10.10.1590">
    <property type="entry name" value="NADH-quinone oxidoreductase subunit E"/>
    <property type="match status" value="1"/>
</dbReference>
<keyword evidence="5 7" id="KW-0411">Iron-sulfur</keyword>
<keyword evidence="4 7" id="KW-0408">Iron</keyword>
<comment type="similarity">
    <text evidence="1">Belongs to the complex I 24 kDa subunit family.</text>
</comment>
<evidence type="ECO:0000256" key="6">
    <source>
        <dbReference type="ARBA" id="ARBA00034078"/>
    </source>
</evidence>
<feature type="binding site" evidence="7">
    <location>
        <position position="88"/>
    </location>
    <ligand>
        <name>[2Fe-2S] cluster</name>
        <dbReference type="ChEBI" id="CHEBI:190135"/>
    </ligand>
</feature>
<dbReference type="InterPro" id="IPR028431">
    <property type="entry name" value="NADP_DH_HndA-like"/>
</dbReference>
<dbReference type="InterPro" id="IPR041921">
    <property type="entry name" value="NuoE_N"/>
</dbReference>
<feature type="binding site" evidence="7">
    <location>
        <position position="128"/>
    </location>
    <ligand>
        <name>[2Fe-2S] cluster</name>
        <dbReference type="ChEBI" id="CHEBI:190135"/>
    </ligand>
</feature>
<comment type="cofactor">
    <cofactor evidence="6">
        <name>[2Fe-2S] cluster</name>
        <dbReference type="ChEBI" id="CHEBI:190135"/>
    </cofactor>
</comment>
<evidence type="ECO:0000256" key="3">
    <source>
        <dbReference type="ARBA" id="ARBA00022723"/>
    </source>
</evidence>
<dbReference type="NCBIfam" id="NF005722">
    <property type="entry name" value="PRK07539.1-2"/>
    <property type="match status" value="1"/>
</dbReference>
<reference evidence="8 9" key="1">
    <citation type="submission" date="2017-04" db="EMBL/GenBank/DDBJ databases">
        <authorList>
            <person name="Afonso C.L."/>
            <person name="Miller P.J."/>
            <person name="Scott M.A."/>
            <person name="Spackman E."/>
            <person name="Goraichik I."/>
            <person name="Dimitrov K.M."/>
            <person name="Suarez D.L."/>
            <person name="Swayne D.E."/>
        </authorList>
    </citation>
    <scope>NUCLEOTIDE SEQUENCE [LARGE SCALE GENOMIC DNA]</scope>
    <source>
        <strain evidence="8 9">ToBE</strain>
    </source>
</reference>
<gene>
    <name evidence="8" type="ORF">SAMN00808754_2631</name>
</gene>
<dbReference type="Gene3D" id="3.40.30.10">
    <property type="entry name" value="Glutaredoxin"/>
    <property type="match status" value="1"/>
</dbReference>
<evidence type="ECO:0000256" key="1">
    <source>
        <dbReference type="ARBA" id="ARBA00010643"/>
    </source>
</evidence>
<dbReference type="InterPro" id="IPR002023">
    <property type="entry name" value="NuoE-like"/>
</dbReference>
<proteinExistence type="inferred from homology"/>
<dbReference type="Proteomes" id="UP000192569">
    <property type="component" value="Chromosome I"/>
</dbReference>
<feature type="binding site" evidence="7">
    <location>
        <position position="83"/>
    </location>
    <ligand>
        <name>[2Fe-2S] cluster</name>
        <dbReference type="ChEBI" id="CHEBI:190135"/>
    </ligand>
</feature>
<accession>A0A1W1W1E7</accession>
<evidence type="ECO:0000256" key="7">
    <source>
        <dbReference type="PIRSR" id="PIRSR000216-1"/>
    </source>
</evidence>
<comment type="cofactor">
    <cofactor evidence="7">
        <name>[2Fe-2S] cluster</name>
        <dbReference type="ChEBI" id="CHEBI:190135"/>
    </cofactor>
    <text evidence="7">Binds 1 [2Fe-2S] cluster.</text>
</comment>
<dbReference type="STRING" id="698762.SAMN00808754_2631"/>
<evidence type="ECO:0000313" key="9">
    <source>
        <dbReference type="Proteomes" id="UP000192569"/>
    </source>
</evidence>